<evidence type="ECO:0000313" key="1">
    <source>
        <dbReference type="EMBL" id="KAB1206953.1"/>
    </source>
</evidence>
<keyword evidence="2" id="KW-1185">Reference proteome</keyword>
<reference evidence="1 2" key="1">
    <citation type="journal article" date="2019" name="Plant Biotechnol. J.">
        <title>The red bayberry genome and genetic basis of sex determination.</title>
        <authorList>
            <person name="Jia H.M."/>
            <person name="Jia H.J."/>
            <person name="Cai Q.L."/>
            <person name="Wang Y."/>
            <person name="Zhao H.B."/>
            <person name="Yang W.F."/>
            <person name="Wang G.Y."/>
            <person name="Li Y.H."/>
            <person name="Zhan D.L."/>
            <person name="Shen Y.T."/>
            <person name="Niu Q.F."/>
            <person name="Chang L."/>
            <person name="Qiu J."/>
            <person name="Zhao L."/>
            <person name="Xie H.B."/>
            <person name="Fu W.Y."/>
            <person name="Jin J."/>
            <person name="Li X.W."/>
            <person name="Jiao Y."/>
            <person name="Zhou C.C."/>
            <person name="Tu T."/>
            <person name="Chai C.Y."/>
            <person name="Gao J.L."/>
            <person name="Fan L.J."/>
            <person name="van de Weg E."/>
            <person name="Wang J.Y."/>
            <person name="Gao Z.S."/>
        </authorList>
    </citation>
    <scope>NUCLEOTIDE SEQUENCE [LARGE SCALE GENOMIC DNA]</scope>
    <source>
        <tissue evidence="1">Leaves</tissue>
    </source>
</reference>
<gene>
    <name evidence="1" type="ORF">CJ030_MR7G008131</name>
</gene>
<proteinExistence type="predicted"/>
<name>A0A6A1V2T5_9ROSI</name>
<comment type="caution">
    <text evidence="1">The sequence shown here is derived from an EMBL/GenBank/DDBJ whole genome shotgun (WGS) entry which is preliminary data.</text>
</comment>
<protein>
    <submittedName>
        <fullName evidence="1">Uncharacterized protein</fullName>
    </submittedName>
</protein>
<dbReference type="Proteomes" id="UP000516437">
    <property type="component" value="Chromosome 7"/>
</dbReference>
<dbReference type="EMBL" id="RXIC02000025">
    <property type="protein sequence ID" value="KAB1206953.1"/>
    <property type="molecule type" value="Genomic_DNA"/>
</dbReference>
<accession>A0A6A1V2T5</accession>
<sequence>MEQLLKELLMILIWLYRNLKKQDSHDWFYIHCDGALFGLMMPFVKHASILCFSDSYKLPG</sequence>
<evidence type="ECO:0000313" key="2">
    <source>
        <dbReference type="Proteomes" id="UP000516437"/>
    </source>
</evidence>
<dbReference type="OrthoDB" id="1720164at2759"/>
<dbReference type="AlphaFoldDB" id="A0A6A1V2T5"/>
<organism evidence="1 2">
    <name type="scientific">Morella rubra</name>
    <name type="common">Chinese bayberry</name>
    <dbReference type="NCBI Taxonomy" id="262757"/>
    <lineage>
        <taxon>Eukaryota</taxon>
        <taxon>Viridiplantae</taxon>
        <taxon>Streptophyta</taxon>
        <taxon>Embryophyta</taxon>
        <taxon>Tracheophyta</taxon>
        <taxon>Spermatophyta</taxon>
        <taxon>Magnoliopsida</taxon>
        <taxon>eudicotyledons</taxon>
        <taxon>Gunneridae</taxon>
        <taxon>Pentapetalae</taxon>
        <taxon>rosids</taxon>
        <taxon>fabids</taxon>
        <taxon>Fagales</taxon>
        <taxon>Myricaceae</taxon>
        <taxon>Morella</taxon>
    </lineage>
</organism>